<dbReference type="EC" id="2.7.13.3" evidence="3"/>
<evidence type="ECO:0000256" key="6">
    <source>
        <dbReference type="ARBA" id="ARBA00022692"/>
    </source>
</evidence>
<dbReference type="Gene3D" id="1.10.287.130">
    <property type="match status" value="1"/>
</dbReference>
<feature type="domain" description="Histidine kinase" evidence="12">
    <location>
        <begin position="264"/>
        <end position="480"/>
    </location>
</feature>
<dbReference type="Gene3D" id="6.10.340.10">
    <property type="match status" value="1"/>
</dbReference>
<evidence type="ECO:0000256" key="9">
    <source>
        <dbReference type="ARBA" id="ARBA00023012"/>
    </source>
</evidence>
<dbReference type="SUPFAM" id="SSF158472">
    <property type="entry name" value="HAMP domain-like"/>
    <property type="match status" value="1"/>
</dbReference>
<dbReference type="InterPro" id="IPR036097">
    <property type="entry name" value="HisK_dim/P_sf"/>
</dbReference>
<dbReference type="SUPFAM" id="SSF47384">
    <property type="entry name" value="Homodimeric domain of signal transducing histidine kinase"/>
    <property type="match status" value="1"/>
</dbReference>
<dbReference type="PANTHER" id="PTHR45436">
    <property type="entry name" value="SENSOR HISTIDINE KINASE YKOH"/>
    <property type="match status" value="1"/>
</dbReference>
<keyword evidence="15" id="KW-1185">Reference proteome</keyword>
<feature type="domain" description="HAMP" evidence="13">
    <location>
        <begin position="203"/>
        <end position="256"/>
    </location>
</feature>
<dbReference type="SMART" id="SM00388">
    <property type="entry name" value="HisKA"/>
    <property type="match status" value="1"/>
</dbReference>
<dbReference type="SMART" id="SM00387">
    <property type="entry name" value="HATPase_c"/>
    <property type="match status" value="1"/>
</dbReference>
<dbReference type="GO" id="GO:0005886">
    <property type="term" value="C:plasma membrane"/>
    <property type="evidence" value="ECO:0007669"/>
    <property type="project" value="UniProtKB-SubCell"/>
</dbReference>
<keyword evidence="8 11" id="KW-1133">Transmembrane helix</keyword>
<dbReference type="InterPro" id="IPR050428">
    <property type="entry name" value="TCS_sensor_his_kinase"/>
</dbReference>
<evidence type="ECO:0000256" key="10">
    <source>
        <dbReference type="ARBA" id="ARBA00023136"/>
    </source>
</evidence>
<dbReference type="InterPro" id="IPR003661">
    <property type="entry name" value="HisK_dim/P_dom"/>
</dbReference>
<evidence type="ECO:0000256" key="7">
    <source>
        <dbReference type="ARBA" id="ARBA00022777"/>
    </source>
</evidence>
<dbReference type="SUPFAM" id="SSF55874">
    <property type="entry name" value="ATPase domain of HSP90 chaperone/DNA topoisomerase II/histidine kinase"/>
    <property type="match status" value="1"/>
</dbReference>
<evidence type="ECO:0000259" key="12">
    <source>
        <dbReference type="PROSITE" id="PS50109"/>
    </source>
</evidence>
<keyword evidence="7 14" id="KW-0418">Kinase</keyword>
<dbReference type="InterPro" id="IPR004358">
    <property type="entry name" value="Sig_transdc_His_kin-like_C"/>
</dbReference>
<dbReference type="EMBL" id="JAKFHA010000043">
    <property type="protein sequence ID" value="MCF2533073.1"/>
    <property type="molecule type" value="Genomic_DNA"/>
</dbReference>
<keyword evidence="6 11" id="KW-0812">Transmembrane</keyword>
<evidence type="ECO:0000256" key="2">
    <source>
        <dbReference type="ARBA" id="ARBA00004236"/>
    </source>
</evidence>
<dbReference type="Pfam" id="PF00672">
    <property type="entry name" value="HAMP"/>
    <property type="match status" value="1"/>
</dbReference>
<name>A0AA41Q7M0_9ACTN</name>
<feature type="transmembrane region" description="Helical" evidence="11">
    <location>
        <begin position="179"/>
        <end position="198"/>
    </location>
</feature>
<evidence type="ECO:0000256" key="5">
    <source>
        <dbReference type="ARBA" id="ARBA00022679"/>
    </source>
</evidence>
<evidence type="ECO:0000313" key="15">
    <source>
        <dbReference type="Proteomes" id="UP001165378"/>
    </source>
</evidence>
<dbReference type="InterPro" id="IPR003660">
    <property type="entry name" value="HAMP_dom"/>
</dbReference>
<dbReference type="Pfam" id="PF00512">
    <property type="entry name" value="HisKA"/>
    <property type="match status" value="1"/>
</dbReference>
<comment type="caution">
    <text evidence="14">The sequence shown here is derived from an EMBL/GenBank/DDBJ whole genome shotgun (WGS) entry which is preliminary data.</text>
</comment>
<dbReference type="Proteomes" id="UP001165378">
    <property type="component" value="Unassembled WGS sequence"/>
</dbReference>
<evidence type="ECO:0000259" key="13">
    <source>
        <dbReference type="PROSITE" id="PS50885"/>
    </source>
</evidence>
<keyword evidence="5" id="KW-0808">Transferase</keyword>
<proteinExistence type="predicted"/>
<dbReference type="CDD" id="cd00082">
    <property type="entry name" value="HisKA"/>
    <property type="match status" value="1"/>
</dbReference>
<dbReference type="AlphaFoldDB" id="A0AA41Q7M0"/>
<dbReference type="PROSITE" id="PS50885">
    <property type="entry name" value="HAMP"/>
    <property type="match status" value="1"/>
</dbReference>
<evidence type="ECO:0000256" key="11">
    <source>
        <dbReference type="SAM" id="Phobius"/>
    </source>
</evidence>
<sequence length="480" mass="51342">MRTRLLALLLALMVAVLLALGIPLALSQAAGYQQETARDRADDTAAFAADFQSSMVRDDLEISAETPAQTETDRINRAELRGYLEQYEDTYGIHAAILDRQRRTMLASDAVYTLPSDGQAKAAFDAALAGRRSDDPPLVWPWQDRRIVVAVPVVHRGDVVAVAITDSDTAKMRGRTTDAWLFLGAAEAVALVVALLAAGRLTGTILRPVQVLDKATHEIATGRLGARVAAAQGPPELRRLAKAFNEMADHVETVVEQQRAFSADASHQLRNPLSALLLRIEELGLSLPPEHQATLDGVRDEGRRLTHVLDELLALALAENAANAAGGAADRVPLDVAALVRERIDAWEPVARSRGQHFDQQGPRALTGQVDPIALGSALDAILDNALKFSPDDGEVAVALAAVGGVLEIRVADRGPGLEPAELRRVGDRFWRSQHHQNVDGSGLGLSIARTLLRATGGSIDFSARDGGGLVVTVTVDRAL</sequence>
<dbReference type="GO" id="GO:0000155">
    <property type="term" value="F:phosphorelay sensor kinase activity"/>
    <property type="evidence" value="ECO:0007669"/>
    <property type="project" value="InterPro"/>
</dbReference>
<evidence type="ECO:0000256" key="3">
    <source>
        <dbReference type="ARBA" id="ARBA00012438"/>
    </source>
</evidence>
<dbReference type="SMART" id="SM00304">
    <property type="entry name" value="HAMP"/>
    <property type="match status" value="1"/>
</dbReference>
<evidence type="ECO:0000256" key="8">
    <source>
        <dbReference type="ARBA" id="ARBA00022989"/>
    </source>
</evidence>
<keyword evidence="4" id="KW-0597">Phosphoprotein</keyword>
<evidence type="ECO:0000313" key="14">
    <source>
        <dbReference type="EMBL" id="MCF2533073.1"/>
    </source>
</evidence>
<comment type="subcellular location">
    <subcellularLocation>
        <location evidence="2">Cell membrane</location>
    </subcellularLocation>
</comment>
<gene>
    <name evidence="14" type="ORF">LZ495_38475</name>
</gene>
<evidence type="ECO:0000256" key="1">
    <source>
        <dbReference type="ARBA" id="ARBA00000085"/>
    </source>
</evidence>
<protein>
    <recommendedName>
        <fullName evidence="3">histidine kinase</fullName>
        <ecNumber evidence="3">2.7.13.3</ecNumber>
    </recommendedName>
</protein>
<evidence type="ECO:0000256" key="4">
    <source>
        <dbReference type="ARBA" id="ARBA00022553"/>
    </source>
</evidence>
<dbReference type="InterPro" id="IPR003594">
    <property type="entry name" value="HATPase_dom"/>
</dbReference>
<dbReference type="CDD" id="cd06225">
    <property type="entry name" value="HAMP"/>
    <property type="match status" value="1"/>
</dbReference>
<reference evidence="14" key="1">
    <citation type="submission" date="2022-01" db="EMBL/GenBank/DDBJ databases">
        <title>Genome-Based Taxonomic Classification of the Phylum Actinobacteria.</title>
        <authorList>
            <person name="Gao Y."/>
        </authorList>
    </citation>
    <scope>NUCLEOTIDE SEQUENCE</scope>
    <source>
        <strain evidence="14">KLBMP 8922</strain>
    </source>
</reference>
<dbReference type="CDD" id="cd00075">
    <property type="entry name" value="HATPase"/>
    <property type="match status" value="1"/>
</dbReference>
<dbReference type="InterPro" id="IPR005467">
    <property type="entry name" value="His_kinase_dom"/>
</dbReference>
<keyword evidence="10 11" id="KW-0472">Membrane</keyword>
<accession>A0AA41Q7M0</accession>
<dbReference type="PANTHER" id="PTHR45436:SF5">
    <property type="entry name" value="SENSOR HISTIDINE KINASE TRCS"/>
    <property type="match status" value="1"/>
</dbReference>
<dbReference type="PROSITE" id="PS50109">
    <property type="entry name" value="HIS_KIN"/>
    <property type="match status" value="1"/>
</dbReference>
<organism evidence="14 15">
    <name type="scientific">Yinghuangia soli</name>
    <dbReference type="NCBI Taxonomy" id="2908204"/>
    <lineage>
        <taxon>Bacteria</taxon>
        <taxon>Bacillati</taxon>
        <taxon>Actinomycetota</taxon>
        <taxon>Actinomycetes</taxon>
        <taxon>Kitasatosporales</taxon>
        <taxon>Streptomycetaceae</taxon>
        <taxon>Yinghuangia</taxon>
    </lineage>
</organism>
<comment type="catalytic activity">
    <reaction evidence="1">
        <text>ATP + protein L-histidine = ADP + protein N-phospho-L-histidine.</text>
        <dbReference type="EC" id="2.7.13.3"/>
    </reaction>
</comment>
<dbReference type="InterPro" id="IPR036890">
    <property type="entry name" value="HATPase_C_sf"/>
</dbReference>
<dbReference type="Gene3D" id="3.30.565.10">
    <property type="entry name" value="Histidine kinase-like ATPase, C-terminal domain"/>
    <property type="match status" value="1"/>
</dbReference>
<dbReference type="RefSeq" id="WP_235057843.1">
    <property type="nucleotide sequence ID" value="NZ_JAKFHA010000043.1"/>
</dbReference>
<keyword evidence="9" id="KW-0902">Two-component regulatory system</keyword>
<dbReference type="PRINTS" id="PR00344">
    <property type="entry name" value="BCTRLSENSOR"/>
</dbReference>
<dbReference type="Pfam" id="PF02518">
    <property type="entry name" value="HATPase_c"/>
    <property type="match status" value="1"/>
</dbReference>